<feature type="chain" id="PRO_5040836518" description="Lipoprotein" evidence="2">
    <location>
        <begin position="23"/>
        <end position="76"/>
    </location>
</feature>
<feature type="signal peptide" evidence="2">
    <location>
        <begin position="1"/>
        <end position="22"/>
    </location>
</feature>
<gene>
    <name evidence="3" type="ORF">NDO55_05705</name>
</gene>
<keyword evidence="4" id="KW-1185">Reference proteome</keyword>
<feature type="compositionally biased region" description="Low complexity" evidence="1">
    <location>
        <begin position="31"/>
        <end position="41"/>
    </location>
</feature>
<evidence type="ECO:0008006" key="5">
    <source>
        <dbReference type="Google" id="ProtNLM"/>
    </source>
</evidence>
<sequence>MHHLMTLAARAAALLFFAGLTACDSGETSEAEASSELASEADPVSDNPEVQRLQEKLDELEAEQAALDSQQQETEQ</sequence>
<dbReference type="AlphaFoldDB" id="A0A9X2EG11"/>
<dbReference type="Proteomes" id="UP001155128">
    <property type="component" value="Unassembled WGS sequence"/>
</dbReference>
<name>A0A9X2EG11_9SPHN</name>
<keyword evidence="2" id="KW-0732">Signal</keyword>
<evidence type="ECO:0000313" key="4">
    <source>
        <dbReference type="Proteomes" id="UP001155128"/>
    </source>
</evidence>
<dbReference type="RefSeq" id="WP_252113270.1">
    <property type="nucleotide sequence ID" value="NZ_JAMSHT010000001.1"/>
</dbReference>
<accession>A0A9X2EG11</accession>
<dbReference type="EMBL" id="JAMSHT010000001">
    <property type="protein sequence ID" value="MCM8557313.1"/>
    <property type="molecule type" value="Genomic_DNA"/>
</dbReference>
<evidence type="ECO:0000256" key="1">
    <source>
        <dbReference type="SAM" id="MobiDB-lite"/>
    </source>
</evidence>
<evidence type="ECO:0000313" key="3">
    <source>
        <dbReference type="EMBL" id="MCM8557313.1"/>
    </source>
</evidence>
<reference evidence="3" key="1">
    <citation type="submission" date="2022-06" db="EMBL/GenBank/DDBJ databases">
        <title>Sphingomicrobium sedimins sp. nov., a marine bacterium isolated from tidal flat.</title>
        <authorList>
            <person name="Kim C.-H."/>
            <person name="Yoo Y."/>
            <person name="Kim J.-J."/>
        </authorList>
    </citation>
    <scope>NUCLEOTIDE SEQUENCE</scope>
    <source>
        <strain evidence="3">GRR-S6-50</strain>
    </source>
</reference>
<organism evidence="3 4">
    <name type="scientific">Sphingomicrobium sediminis</name>
    <dbReference type="NCBI Taxonomy" id="2950949"/>
    <lineage>
        <taxon>Bacteria</taxon>
        <taxon>Pseudomonadati</taxon>
        <taxon>Pseudomonadota</taxon>
        <taxon>Alphaproteobacteria</taxon>
        <taxon>Sphingomonadales</taxon>
        <taxon>Sphingomonadaceae</taxon>
        <taxon>Sphingomicrobium</taxon>
    </lineage>
</organism>
<protein>
    <recommendedName>
        <fullName evidence="5">Lipoprotein</fullName>
    </recommendedName>
</protein>
<feature type="region of interest" description="Disordered" evidence="1">
    <location>
        <begin position="25"/>
        <end position="50"/>
    </location>
</feature>
<comment type="caution">
    <text evidence="3">The sequence shown here is derived from an EMBL/GenBank/DDBJ whole genome shotgun (WGS) entry which is preliminary data.</text>
</comment>
<evidence type="ECO:0000256" key="2">
    <source>
        <dbReference type="SAM" id="SignalP"/>
    </source>
</evidence>
<proteinExistence type="predicted"/>